<name>A0A7S0XGI5_9CHLO</name>
<protein>
    <recommendedName>
        <fullName evidence="3">EF-hand domain-containing protein</fullName>
    </recommendedName>
</protein>
<keyword evidence="1" id="KW-0472">Membrane</keyword>
<reference evidence="2" key="1">
    <citation type="submission" date="2021-01" db="EMBL/GenBank/DDBJ databases">
        <authorList>
            <person name="Corre E."/>
            <person name="Pelletier E."/>
            <person name="Niang G."/>
            <person name="Scheremetjew M."/>
            <person name="Finn R."/>
            <person name="Kale V."/>
            <person name="Holt S."/>
            <person name="Cochrane G."/>
            <person name="Meng A."/>
            <person name="Brown T."/>
            <person name="Cohen L."/>
        </authorList>
    </citation>
    <scope>NUCLEOTIDE SEQUENCE</scope>
    <source>
        <strain evidence="2">SL-175</strain>
    </source>
</reference>
<feature type="transmembrane region" description="Helical" evidence="1">
    <location>
        <begin position="1153"/>
        <end position="1173"/>
    </location>
</feature>
<dbReference type="EMBL" id="HBFC01033616">
    <property type="protein sequence ID" value="CAD8720755.1"/>
    <property type="molecule type" value="Transcribed_RNA"/>
</dbReference>
<keyword evidence="1" id="KW-0812">Transmembrane</keyword>
<dbReference type="SUPFAM" id="SSF52540">
    <property type="entry name" value="P-loop containing nucleoside triphosphate hydrolases"/>
    <property type="match status" value="1"/>
</dbReference>
<evidence type="ECO:0000313" key="2">
    <source>
        <dbReference type="EMBL" id="CAD8720755.1"/>
    </source>
</evidence>
<feature type="transmembrane region" description="Helical" evidence="1">
    <location>
        <begin position="1111"/>
        <end position="1132"/>
    </location>
</feature>
<accession>A0A7S0XGI5</accession>
<feature type="transmembrane region" description="Helical" evidence="1">
    <location>
        <begin position="1188"/>
        <end position="1216"/>
    </location>
</feature>
<dbReference type="GO" id="GO:0043531">
    <property type="term" value="F:ADP binding"/>
    <property type="evidence" value="ECO:0007669"/>
    <property type="project" value="InterPro"/>
</dbReference>
<sequence length="1293" mass="141470">MVAGAPPLRAWLDVRAIDKSTEGMLAGVRGSAAFLLFLTRDVFYKDDDCLEPREFVIMEVEEALRLGKPLVLVHEQDPRHGGCSFPELLQRTPGHLRARVFKTDALTYFISSEKHLNATIDHILDKLAPCLDPSHPLSAGSAAPRNTVEQLAMEAELPVGPHDAIANDEMRVFWWKHFRSQEKTAGEIFYNSLMRHMQRNLHVDQIEDLKMTESKLMSRLDRNKDGFVHATEVADSFPNGVDVLLKLKELVMGKFTMSLPSVAENIVGRAAAMEEIVALLRPPPTVATDAPALDEDVDVEVGAAPGPGDGAAVTAVRGSLKKRTPPRVVVVKGTAGTGKSTVALHACYRLANEGTLAGGVWFADLRKADKMRTAVDKIANGLGCHLREGGDEFALYKWINDLGYENVIILLDNAEDTVLHDKTDFYAMIKRLLRECPAVRLLFTTRVQLVLTGTKAKTIQLGPMEPTEAVKLLVELADVDEDAEDELDSLPELARLCGFIPIALCVAASLLGSSTKTAMELVEDICLGSSTGGVIDVLSGEGVDGSIEETMRNAIESLTAELRETLLSIADVIVGSFDLAAAVSVFGRTAKKLLDALCDRSLLEYNRSDRRYVVHTLVRAYAQKVLTEEDRRRSSGGGCDGRGPVCENLAAFAPALSSQSIAADTASSAGITMVKKAINAGRAAFVVHFASLLTRAGKLYDEGYETTALHVFDRERHNFDELVELVMSGALGDGKFDLMDLTSGPTVDLSLPTTAERVLPHPLDARAAVIRAFGAWGVIDLLKCRMPLIIEDLYKATEALVDADDKDLALLALQSANLFGTEKSDKDAVRARFQAAHDRVSAHFDKNSREYIQSMIYLQKSILAAVTFTKNVSASHGWCWAVIGVTGTPKNRRSRRCSMLYNKDGPSDYAMMLMCCCLPPDQCSGEPCKSSLPLIPEWETARDTFVDACDEALNSTTVYFPLPSKIAIRLAGVDIRHSSLQRHYEALQEARLVFALANRGFGRDHMITTGAADMLRTALINRGRLLAASEVEPSCDTLRAKLGDAHPSVADALVKGILGDAKSFNAMNFLSTTLSFFNSRRQILKAIKIYSNAENIDDGRLADAYKALAKVWIQSLGLIGLLAVYPAASCLRKACGLYLSSGSSKYKECKKKAWQLTLMSVGLLFLYAAYIYLFDLVLSDVLPWVPAVLIWIAAFMMPFAVGAFALLLTILLVFTIEACCGCALMDTRTLHQEVPEYFEVHESIELKQNVAAKPKSSSSRGNNREWLMKVSLLMAYLLASSPFFVFVVYSTAR</sequence>
<organism evidence="2">
    <name type="scientific">Mantoniella antarctica</name>
    <dbReference type="NCBI Taxonomy" id="81844"/>
    <lineage>
        <taxon>Eukaryota</taxon>
        <taxon>Viridiplantae</taxon>
        <taxon>Chlorophyta</taxon>
        <taxon>Mamiellophyceae</taxon>
        <taxon>Mamiellales</taxon>
        <taxon>Mamiellaceae</taxon>
        <taxon>Mantoniella</taxon>
    </lineage>
</organism>
<dbReference type="PANTHER" id="PTHR47691:SF3">
    <property type="entry name" value="HTH-TYPE TRANSCRIPTIONAL REGULATOR RV0890C-RELATED"/>
    <property type="match status" value="1"/>
</dbReference>
<gene>
    <name evidence="2" type="ORF">MANT1106_LOCUS19967</name>
</gene>
<dbReference type="PANTHER" id="PTHR47691">
    <property type="entry name" value="REGULATOR-RELATED"/>
    <property type="match status" value="1"/>
</dbReference>
<evidence type="ECO:0008006" key="3">
    <source>
        <dbReference type="Google" id="ProtNLM"/>
    </source>
</evidence>
<dbReference type="Gene3D" id="3.40.50.300">
    <property type="entry name" value="P-loop containing nucleotide triphosphate hydrolases"/>
    <property type="match status" value="1"/>
</dbReference>
<proteinExistence type="predicted"/>
<feature type="transmembrane region" description="Helical" evidence="1">
    <location>
        <begin position="1266"/>
        <end position="1289"/>
    </location>
</feature>
<dbReference type="InterPro" id="IPR027417">
    <property type="entry name" value="P-loop_NTPase"/>
</dbReference>
<evidence type="ECO:0000256" key="1">
    <source>
        <dbReference type="SAM" id="Phobius"/>
    </source>
</evidence>
<dbReference type="PRINTS" id="PR00364">
    <property type="entry name" value="DISEASERSIST"/>
</dbReference>
<keyword evidence="1" id="KW-1133">Transmembrane helix</keyword>